<feature type="binding site" evidence="7">
    <location>
        <position position="300"/>
    </location>
    <ligand>
        <name>[4Fe-4S] cluster</name>
        <dbReference type="ChEBI" id="CHEBI:49883"/>
    </ligand>
</feature>
<comment type="cofactor">
    <cofactor evidence="7">
        <name>[4Fe-4S] cluster</name>
        <dbReference type="ChEBI" id="CHEBI:49883"/>
    </cofactor>
    <text evidence="7">Binds 1 [4Fe-4S] cluster.</text>
</comment>
<dbReference type="InterPro" id="IPR058560">
    <property type="entry name" value="DNA_primase_C"/>
</dbReference>
<dbReference type="EMBL" id="JAWDKA010000007">
    <property type="protein sequence ID" value="MDV0442194.1"/>
    <property type="molecule type" value="Genomic_DNA"/>
</dbReference>
<evidence type="ECO:0000259" key="8">
    <source>
        <dbReference type="Pfam" id="PF04104"/>
    </source>
</evidence>
<dbReference type="PANTHER" id="PTHR10537:SF3">
    <property type="entry name" value="DNA PRIMASE LARGE SUBUNIT"/>
    <property type="match status" value="1"/>
</dbReference>
<feature type="binding site" evidence="7">
    <location>
        <position position="223"/>
    </location>
    <ligand>
        <name>[4Fe-4S] cluster</name>
        <dbReference type="ChEBI" id="CHEBI:49883"/>
    </ligand>
</feature>
<name>A0AAE4MDC4_9EURY</name>
<comment type="function">
    <text evidence="7">Regulatory subunit of DNA primase, an RNA polymerase that catalyzes the synthesis of short RNA molecules used as primers for DNA polymerase during DNA replication. Stabilizes and modulates the activity of the small subunit, increasing the rate of DNA synthesis, and conferring RNA synthesis capability. The DNA polymerase activity may enable DNA primase to also catalyze primer extension after primer synthesis. May also play a role in DNA repair.</text>
</comment>
<dbReference type="CDD" id="cd06560">
    <property type="entry name" value="PriL"/>
    <property type="match status" value="1"/>
</dbReference>
<feature type="binding site" evidence="7">
    <location>
        <position position="307"/>
    </location>
    <ligand>
        <name>[4Fe-4S] cluster</name>
        <dbReference type="ChEBI" id="CHEBI:49883"/>
    </ligand>
</feature>
<organism evidence="9 10">
    <name type="scientific">Methanorbis furvi</name>
    <dbReference type="NCBI Taxonomy" id="3028299"/>
    <lineage>
        <taxon>Archaea</taxon>
        <taxon>Methanobacteriati</taxon>
        <taxon>Methanobacteriota</taxon>
        <taxon>Stenosarchaea group</taxon>
        <taxon>Methanomicrobia</taxon>
        <taxon>Methanomicrobiales</taxon>
        <taxon>Methanocorpusculaceae</taxon>
        <taxon>Methanorbis</taxon>
    </lineage>
</organism>
<dbReference type="SUPFAM" id="SSF140914">
    <property type="entry name" value="PriB N-terminal domain-like"/>
    <property type="match status" value="1"/>
</dbReference>
<keyword evidence="3 7" id="KW-0235">DNA replication</keyword>
<comment type="subunit">
    <text evidence="7">Heterodimer of a small subunit (PriS) and a large subunit (PriL).</text>
</comment>
<comment type="caution">
    <text evidence="9">The sequence shown here is derived from an EMBL/GenBank/DDBJ whole genome shotgun (WGS) entry which is preliminary data.</text>
</comment>
<sequence>MRLAVEPRDLTHYPFLKESQEFLAARGIKMNELASSVLGRKYLDSAVERVKYAIDGKEMYPESQDFVADIATYVLARVLVSCIKDRSLTDRLARMEAKRAYYYLQEEENAKLKNHVCETLGISFGTGAMPVIRYVELASAVREPKWRLINREVEAGTVKISDDEQDILLRERIRKVFSSQLPLSIPPSMEHEFAPWCEKISASLQERTLAEFGAIDESAYPPCIQALIAGAAAGVNLTHSGRFAMTAFLNNIGMTPAQVAGIFARSPDFNPDMTIYQVDHITTHEYTTPACQTMLTHGICVNRDAQCDKVSHPLNYYRAKKKLLERKRLRAEAAAKVAAENIPAENPND</sequence>
<keyword evidence="4 7" id="KW-0479">Metal-binding</keyword>
<feature type="binding site" evidence="7">
    <location>
        <position position="291"/>
    </location>
    <ligand>
        <name>[4Fe-4S] cluster</name>
        <dbReference type="ChEBI" id="CHEBI:49883"/>
    </ligand>
</feature>
<dbReference type="Pfam" id="PF04104">
    <property type="entry name" value="DNA_primase_lrg"/>
    <property type="match status" value="1"/>
</dbReference>
<proteinExistence type="inferred from homology"/>
<dbReference type="AlphaFoldDB" id="A0AAE4MDC4"/>
<dbReference type="GO" id="GO:0006270">
    <property type="term" value="P:DNA replication initiation"/>
    <property type="evidence" value="ECO:0007669"/>
    <property type="project" value="TreeGrafter"/>
</dbReference>
<evidence type="ECO:0000256" key="4">
    <source>
        <dbReference type="ARBA" id="ARBA00022723"/>
    </source>
</evidence>
<evidence type="ECO:0000256" key="7">
    <source>
        <dbReference type="HAMAP-Rule" id="MF_00701"/>
    </source>
</evidence>
<feature type="domain" description="DNA primase large subunit C-terminal" evidence="8">
    <location>
        <begin position="215"/>
        <end position="324"/>
    </location>
</feature>
<dbReference type="PANTHER" id="PTHR10537">
    <property type="entry name" value="DNA PRIMASE LARGE SUBUNIT"/>
    <property type="match status" value="1"/>
</dbReference>
<dbReference type="InterPro" id="IPR007238">
    <property type="entry name" value="DNA_primase_lsu_euk/arc"/>
</dbReference>
<dbReference type="GO" id="GO:0006269">
    <property type="term" value="P:DNA replication, synthesis of primer"/>
    <property type="evidence" value="ECO:0007669"/>
    <property type="project" value="UniProtKB-UniRule"/>
</dbReference>
<evidence type="ECO:0000313" key="9">
    <source>
        <dbReference type="EMBL" id="MDV0442194.1"/>
    </source>
</evidence>
<dbReference type="RefSeq" id="WP_338094601.1">
    <property type="nucleotide sequence ID" value="NZ_JAWDKA010000007.1"/>
</dbReference>
<comment type="similarity">
    <text evidence="7">Belongs to the eukaryotic-type primase large subunit family.</text>
</comment>
<evidence type="ECO:0000256" key="5">
    <source>
        <dbReference type="ARBA" id="ARBA00023004"/>
    </source>
</evidence>
<evidence type="ECO:0000313" key="10">
    <source>
        <dbReference type="Proteomes" id="UP001273136"/>
    </source>
</evidence>
<protein>
    <recommendedName>
        <fullName evidence="7">DNA primase large subunit PriL</fullName>
    </recommendedName>
</protein>
<accession>A0AAE4MDC4</accession>
<keyword evidence="5 7" id="KW-0408">Iron</keyword>
<keyword evidence="10" id="KW-1185">Reference proteome</keyword>
<dbReference type="GO" id="GO:0046872">
    <property type="term" value="F:metal ion binding"/>
    <property type="evidence" value="ECO:0007669"/>
    <property type="project" value="UniProtKB-KW"/>
</dbReference>
<keyword evidence="1 7" id="KW-0004">4Fe-4S</keyword>
<dbReference type="HAMAP" id="MF_00701">
    <property type="entry name" value="DNA_primase_lrg_arc"/>
    <property type="match status" value="1"/>
</dbReference>
<dbReference type="Proteomes" id="UP001273136">
    <property type="component" value="Unassembled WGS sequence"/>
</dbReference>
<keyword evidence="2 7" id="KW-0639">Primosome</keyword>
<dbReference type="GO" id="GO:0051539">
    <property type="term" value="F:4 iron, 4 sulfur cluster binding"/>
    <property type="evidence" value="ECO:0007669"/>
    <property type="project" value="UniProtKB-UniRule"/>
</dbReference>
<dbReference type="InterPro" id="IPR023642">
    <property type="entry name" value="DNA_primase_lsu_PriL"/>
</dbReference>
<gene>
    <name evidence="7" type="primary">priL</name>
    <name evidence="9" type="ORF">McpAg1_14240</name>
</gene>
<reference evidence="9" key="1">
    <citation type="submission" date="2023-06" db="EMBL/GenBank/DDBJ databases">
        <title>Genome sequence of Methancorpusculaceae sp. Ag1.</title>
        <authorList>
            <person name="Protasov E."/>
            <person name="Platt K."/>
            <person name="Poehlein A."/>
            <person name="Daniel R."/>
            <person name="Brune A."/>
        </authorList>
    </citation>
    <scope>NUCLEOTIDE SEQUENCE</scope>
    <source>
        <strain evidence="9">Ag1</strain>
    </source>
</reference>
<dbReference type="GO" id="GO:1990077">
    <property type="term" value="C:primosome complex"/>
    <property type="evidence" value="ECO:0007669"/>
    <property type="project" value="UniProtKB-KW"/>
</dbReference>
<evidence type="ECO:0000256" key="2">
    <source>
        <dbReference type="ARBA" id="ARBA00022515"/>
    </source>
</evidence>
<keyword evidence="6 7" id="KW-0411">Iron-sulfur</keyword>
<dbReference type="GO" id="GO:0003899">
    <property type="term" value="F:DNA-directed RNA polymerase activity"/>
    <property type="evidence" value="ECO:0007669"/>
    <property type="project" value="InterPro"/>
</dbReference>
<evidence type="ECO:0000256" key="3">
    <source>
        <dbReference type="ARBA" id="ARBA00022705"/>
    </source>
</evidence>
<evidence type="ECO:0000256" key="1">
    <source>
        <dbReference type="ARBA" id="ARBA00022485"/>
    </source>
</evidence>
<evidence type="ECO:0000256" key="6">
    <source>
        <dbReference type="ARBA" id="ARBA00023014"/>
    </source>
</evidence>